<reference evidence="1" key="1">
    <citation type="submission" date="2020-12" db="EMBL/GenBank/DDBJ databases">
        <title>Vagococcus allomyrinae sp. nov. and Enterococcus lavae sp. nov., isolated from the larvae of Allomyrina dichotoma.</title>
        <authorList>
            <person name="Lee S.D."/>
        </authorList>
    </citation>
    <scope>NUCLEOTIDE SEQUENCE</scope>
    <source>
        <strain evidence="1">BWB3-3</strain>
    </source>
</reference>
<evidence type="ECO:0000313" key="1">
    <source>
        <dbReference type="EMBL" id="MBP1044395.1"/>
    </source>
</evidence>
<sequence length="297" mass="33686">MVKKDKDVISKKNVTKKCFFITPIGEESSVEYKKLKGLVENVITPVLSNMGYEIDVAHKINKLGSIGDQIFSSIIGSDLIISNLTDWNPNVMYETAVAHSFGIPTIMICEIGPRLPFDLIGDRVVFFEDSINGSGVLSKQLEDKISNLEEDKTIDNPVFRSIKDKDTISRVVESADSGDQVSKMLVKMSEDITSLSNKFDNLDVNNDLNLVKKIHVYLNKEIYLDESEIEDEVFPTVIETIEKMYEDFDIEYIELDESFKLTLIFNSLIDKRKPIRKLRTLFINQGNPVNRITTSGK</sequence>
<name>A0A940PGE6_9ENTE</name>
<accession>A0A940PGE6</accession>
<evidence type="ECO:0000313" key="2">
    <source>
        <dbReference type="Proteomes" id="UP000674938"/>
    </source>
</evidence>
<dbReference type="RefSeq" id="WP_209532843.1">
    <property type="nucleotide sequence ID" value="NZ_JAEEGA010000027.1"/>
</dbReference>
<proteinExistence type="predicted"/>
<keyword evidence="2" id="KW-1185">Reference proteome</keyword>
<gene>
    <name evidence="1" type="ORF">I6N95_25635</name>
</gene>
<dbReference type="EMBL" id="JAEEGA010000027">
    <property type="protein sequence ID" value="MBP1044395.1"/>
    <property type="molecule type" value="Genomic_DNA"/>
</dbReference>
<protein>
    <recommendedName>
        <fullName evidence="3">Nucleoside 2-deoxyribosyltransferase</fullName>
    </recommendedName>
</protein>
<organism evidence="1 2">
    <name type="scientific">Vagococcus allomyrinae</name>
    <dbReference type="NCBI Taxonomy" id="2794353"/>
    <lineage>
        <taxon>Bacteria</taxon>
        <taxon>Bacillati</taxon>
        <taxon>Bacillota</taxon>
        <taxon>Bacilli</taxon>
        <taxon>Lactobacillales</taxon>
        <taxon>Enterococcaceae</taxon>
        <taxon>Vagococcus</taxon>
    </lineage>
</organism>
<dbReference type="Proteomes" id="UP000674938">
    <property type="component" value="Unassembled WGS sequence"/>
</dbReference>
<dbReference type="AlphaFoldDB" id="A0A940PGE6"/>
<comment type="caution">
    <text evidence="1">The sequence shown here is derived from an EMBL/GenBank/DDBJ whole genome shotgun (WGS) entry which is preliminary data.</text>
</comment>
<evidence type="ECO:0008006" key="3">
    <source>
        <dbReference type="Google" id="ProtNLM"/>
    </source>
</evidence>